<name>A0A2Z6NV32_TRISU</name>
<gene>
    <name evidence="2" type="ORF">TSUD_292670</name>
</gene>
<dbReference type="SUPFAM" id="SSF81383">
    <property type="entry name" value="F-box domain"/>
    <property type="match status" value="1"/>
</dbReference>
<dbReference type="OrthoDB" id="63379at2759"/>
<accession>A0A2Z6NV32</accession>
<dbReference type="InterPro" id="IPR001810">
    <property type="entry name" value="F-box_dom"/>
</dbReference>
<dbReference type="Proteomes" id="UP000242715">
    <property type="component" value="Unassembled WGS sequence"/>
</dbReference>
<dbReference type="Pfam" id="PF12937">
    <property type="entry name" value="F-box-like"/>
    <property type="match status" value="1"/>
</dbReference>
<dbReference type="InterPro" id="IPR036047">
    <property type="entry name" value="F-box-like_dom_sf"/>
</dbReference>
<sequence>MSTMKTNMDFIQWLGPDLLIKVFSCLDDPGDLVRVSAVCSSWEHFVVENGLCKQLCLKVIPEVSGVVPRIERFVIEPDRDMRKHCYTKWGRLNRIHKLYANLAFGFTPRKDNCMSHLMEVSLSQSLYKTVVYRLCSNLCLVTEINVKPFLAYYDNGLNMFSTKAVRFRVGYRRRGKEIESMFDLDKTLNFRRKFRWTYTSPIFPMSQEDKLQTFKLPKPVLCIGGVLLVELFITGQKEKVDNFFYSWIPWYSCDSHVEVVARTVISPEFTVRIHEFGRYSVSYFPHEHDEQDCNCLYLGEPQRISTLGT</sequence>
<reference evidence="3" key="1">
    <citation type="journal article" date="2017" name="Front. Plant Sci.">
        <title>Climate Clever Clovers: New Paradigm to Reduce the Environmental Footprint of Ruminants by Breeding Low Methanogenic Forages Utilizing Haplotype Variation.</title>
        <authorList>
            <person name="Kaur P."/>
            <person name="Appels R."/>
            <person name="Bayer P.E."/>
            <person name="Keeble-Gagnere G."/>
            <person name="Wang J."/>
            <person name="Hirakawa H."/>
            <person name="Shirasawa K."/>
            <person name="Vercoe P."/>
            <person name="Stefanova K."/>
            <person name="Durmic Z."/>
            <person name="Nichols P."/>
            <person name="Revell C."/>
            <person name="Isobe S.N."/>
            <person name="Edwards D."/>
            <person name="Erskine W."/>
        </authorList>
    </citation>
    <scope>NUCLEOTIDE SEQUENCE [LARGE SCALE GENOMIC DNA]</scope>
    <source>
        <strain evidence="3">cv. Daliak</strain>
    </source>
</reference>
<dbReference type="PANTHER" id="PTHR39741">
    <property type="entry name" value="F-BOX DOMAIN CONTAINING PROTEIN, EXPRESSED"/>
    <property type="match status" value="1"/>
</dbReference>
<dbReference type="PANTHER" id="PTHR39741:SF2">
    <property type="entry name" value="F-BOX DOMAIN-CONTAINING PROTEIN"/>
    <property type="match status" value="1"/>
</dbReference>
<dbReference type="Gene3D" id="1.20.1280.50">
    <property type="match status" value="1"/>
</dbReference>
<dbReference type="AlphaFoldDB" id="A0A2Z6NV32"/>
<keyword evidence="3" id="KW-1185">Reference proteome</keyword>
<proteinExistence type="predicted"/>
<dbReference type="InterPro" id="IPR055336">
    <property type="entry name" value="At4g00755-like"/>
</dbReference>
<organism evidence="2 3">
    <name type="scientific">Trifolium subterraneum</name>
    <name type="common">Subterranean clover</name>
    <dbReference type="NCBI Taxonomy" id="3900"/>
    <lineage>
        <taxon>Eukaryota</taxon>
        <taxon>Viridiplantae</taxon>
        <taxon>Streptophyta</taxon>
        <taxon>Embryophyta</taxon>
        <taxon>Tracheophyta</taxon>
        <taxon>Spermatophyta</taxon>
        <taxon>Magnoliopsida</taxon>
        <taxon>eudicotyledons</taxon>
        <taxon>Gunneridae</taxon>
        <taxon>Pentapetalae</taxon>
        <taxon>rosids</taxon>
        <taxon>fabids</taxon>
        <taxon>Fabales</taxon>
        <taxon>Fabaceae</taxon>
        <taxon>Papilionoideae</taxon>
        <taxon>50 kb inversion clade</taxon>
        <taxon>NPAAA clade</taxon>
        <taxon>Hologalegina</taxon>
        <taxon>IRL clade</taxon>
        <taxon>Trifolieae</taxon>
        <taxon>Trifolium</taxon>
    </lineage>
</organism>
<evidence type="ECO:0000313" key="3">
    <source>
        <dbReference type="Proteomes" id="UP000242715"/>
    </source>
</evidence>
<evidence type="ECO:0000313" key="2">
    <source>
        <dbReference type="EMBL" id="GAU40162.1"/>
    </source>
</evidence>
<evidence type="ECO:0000259" key="1">
    <source>
        <dbReference type="Pfam" id="PF12937"/>
    </source>
</evidence>
<feature type="domain" description="F-box" evidence="1">
    <location>
        <begin position="16"/>
        <end position="57"/>
    </location>
</feature>
<dbReference type="EMBL" id="DF973792">
    <property type="protein sequence ID" value="GAU40162.1"/>
    <property type="molecule type" value="Genomic_DNA"/>
</dbReference>
<protein>
    <recommendedName>
        <fullName evidence="1">F-box domain-containing protein</fullName>
    </recommendedName>
</protein>